<feature type="compositionally biased region" description="Pro residues" evidence="6">
    <location>
        <begin position="44"/>
        <end position="53"/>
    </location>
</feature>
<gene>
    <name evidence="10" type="ORF">GA0070216_103262</name>
</gene>
<dbReference type="STRING" id="121616.GA0070216_103262"/>
<evidence type="ECO:0000256" key="1">
    <source>
        <dbReference type="ARBA" id="ARBA00004162"/>
    </source>
</evidence>
<protein>
    <submittedName>
        <fullName evidence="10">Phage shock protein C (PspC) family protein</fullName>
    </submittedName>
</protein>
<keyword evidence="3 7" id="KW-0812">Transmembrane</keyword>
<keyword evidence="2" id="KW-1003">Cell membrane</keyword>
<dbReference type="AlphaFoldDB" id="A0A1C4WE52"/>
<dbReference type="GO" id="GO:0005886">
    <property type="term" value="C:plasma membrane"/>
    <property type="evidence" value="ECO:0007669"/>
    <property type="project" value="UniProtKB-SubCell"/>
</dbReference>
<evidence type="ECO:0000259" key="8">
    <source>
        <dbReference type="Pfam" id="PF04024"/>
    </source>
</evidence>
<feature type="region of interest" description="Disordered" evidence="6">
    <location>
        <begin position="222"/>
        <end position="259"/>
    </location>
</feature>
<feature type="transmembrane region" description="Helical" evidence="7">
    <location>
        <begin position="390"/>
        <end position="410"/>
    </location>
</feature>
<dbReference type="Proteomes" id="UP000198797">
    <property type="component" value="Unassembled WGS sequence"/>
</dbReference>
<feature type="region of interest" description="Disordered" evidence="6">
    <location>
        <begin position="274"/>
        <end position="333"/>
    </location>
</feature>
<feature type="compositionally biased region" description="Pro residues" evidence="6">
    <location>
        <begin position="316"/>
        <end position="326"/>
    </location>
</feature>
<feature type="transmembrane region" description="Helical" evidence="7">
    <location>
        <begin position="337"/>
        <end position="356"/>
    </location>
</feature>
<keyword evidence="11" id="KW-1185">Reference proteome</keyword>
<sequence length="535" mass="54265">MTEDPAPPPYPPVAAPGGMPPPGSAAGPPPTAPTSPTGGDDAPRPPGGYPPPSGGASFTSRYGLVRPRDGRYLAGVCAAIGRATNTDPVLWRVLLAVLGFFGGVGILVYVAAWLIIPGEGDSASPLESMLGRGRSSMSPITVIVLTITVAVGFGYIVTDAFRAVLLGAAILIGGALLLNRDSRSGAPAAGPAPGPATPPGLVPPVGWPAPAPFTPAATAAPVLPFPPGRGGLPTGWPPARTGEQVGWPAQTSTAPLPAWPPAAPMTLTTTRADAPNWPPRPPVTGGPTAAPVTVPPPPGTGYRPPFAPHGPYAGGNPPPVPPAPRVKPPKKPKERSALGAATFSLIFLALGVVAILDLLDVFPISAAGYFAAVLATIGLGLLVGTWFGRARWLIALGLVAAAALGVATVAESYDRVRGVDGAVTWAPTSYQDLADRYENSFGDATLDLRAVDFDKRDTDLTVVVNFGEATIVVPPNVDVTAVTNVKAGEATVFGRRTSGMEGQGRQVTDPGLDGAGGGTLRLTVHVNAGNLEVIR</sequence>
<evidence type="ECO:0000256" key="3">
    <source>
        <dbReference type="ARBA" id="ARBA00022692"/>
    </source>
</evidence>
<proteinExistence type="predicted"/>
<dbReference type="PANTHER" id="PTHR33885:SF3">
    <property type="entry name" value="PHAGE SHOCK PROTEIN C"/>
    <property type="match status" value="1"/>
</dbReference>
<feature type="region of interest" description="Disordered" evidence="6">
    <location>
        <begin position="1"/>
        <end position="60"/>
    </location>
</feature>
<evidence type="ECO:0000259" key="9">
    <source>
        <dbReference type="Pfam" id="PF09922"/>
    </source>
</evidence>
<dbReference type="OrthoDB" id="3208990at2"/>
<feature type="domain" description="Cell wall-active antibiotics response LiaF-like C-terminal" evidence="9">
    <location>
        <begin position="437"/>
        <end position="533"/>
    </location>
</feature>
<comment type="subcellular location">
    <subcellularLocation>
        <location evidence="1">Cell membrane</location>
        <topology evidence="1">Single-pass membrane protein</topology>
    </subcellularLocation>
</comment>
<dbReference type="InterPro" id="IPR024425">
    <property type="entry name" value="LiaF-like_C"/>
</dbReference>
<keyword evidence="5 7" id="KW-0472">Membrane</keyword>
<evidence type="ECO:0000256" key="6">
    <source>
        <dbReference type="SAM" id="MobiDB-lite"/>
    </source>
</evidence>
<feature type="region of interest" description="Disordered" evidence="6">
    <location>
        <begin position="184"/>
        <end position="205"/>
    </location>
</feature>
<evidence type="ECO:0000313" key="10">
    <source>
        <dbReference type="EMBL" id="SCE94201.1"/>
    </source>
</evidence>
<keyword evidence="4 7" id="KW-1133">Transmembrane helix</keyword>
<feature type="compositionally biased region" description="Pro residues" evidence="6">
    <location>
        <begin position="1"/>
        <end position="33"/>
    </location>
</feature>
<dbReference type="Pfam" id="PF04024">
    <property type="entry name" value="PspC"/>
    <property type="match status" value="1"/>
</dbReference>
<feature type="transmembrane region" description="Helical" evidence="7">
    <location>
        <begin position="362"/>
        <end position="383"/>
    </location>
</feature>
<feature type="transmembrane region" description="Helical" evidence="7">
    <location>
        <begin position="93"/>
        <end position="116"/>
    </location>
</feature>
<dbReference type="Pfam" id="PF09922">
    <property type="entry name" value="LiaF-like_C"/>
    <property type="match status" value="1"/>
</dbReference>
<dbReference type="InterPro" id="IPR007168">
    <property type="entry name" value="Phageshock_PspC_N"/>
</dbReference>
<evidence type="ECO:0000256" key="5">
    <source>
        <dbReference type="ARBA" id="ARBA00023136"/>
    </source>
</evidence>
<evidence type="ECO:0000313" key="11">
    <source>
        <dbReference type="Proteomes" id="UP000198797"/>
    </source>
</evidence>
<evidence type="ECO:0000256" key="4">
    <source>
        <dbReference type="ARBA" id="ARBA00022989"/>
    </source>
</evidence>
<dbReference type="InterPro" id="IPR052027">
    <property type="entry name" value="PspC"/>
</dbReference>
<feature type="domain" description="Phage shock protein PspC N-terminal" evidence="8">
    <location>
        <begin position="64"/>
        <end position="118"/>
    </location>
</feature>
<dbReference type="RefSeq" id="WP_091241748.1">
    <property type="nucleotide sequence ID" value="NZ_FMCU01000003.1"/>
</dbReference>
<name>A0A1C4WE52_9ACTN</name>
<evidence type="ECO:0000256" key="2">
    <source>
        <dbReference type="ARBA" id="ARBA00022475"/>
    </source>
</evidence>
<reference evidence="11" key="1">
    <citation type="submission" date="2016-06" db="EMBL/GenBank/DDBJ databases">
        <authorList>
            <person name="Varghese N."/>
            <person name="Submissions Spin"/>
        </authorList>
    </citation>
    <scope>NUCLEOTIDE SEQUENCE [LARGE SCALE GENOMIC DNA]</scope>
    <source>
        <strain evidence="11">DSM 44100</strain>
    </source>
</reference>
<feature type="transmembrane region" description="Helical" evidence="7">
    <location>
        <begin position="137"/>
        <end position="157"/>
    </location>
</feature>
<dbReference type="PANTHER" id="PTHR33885">
    <property type="entry name" value="PHAGE SHOCK PROTEIN C"/>
    <property type="match status" value="1"/>
</dbReference>
<organism evidence="10 11">
    <name type="scientific">Micromonospora matsumotoense</name>
    <dbReference type="NCBI Taxonomy" id="121616"/>
    <lineage>
        <taxon>Bacteria</taxon>
        <taxon>Bacillati</taxon>
        <taxon>Actinomycetota</taxon>
        <taxon>Actinomycetes</taxon>
        <taxon>Micromonosporales</taxon>
        <taxon>Micromonosporaceae</taxon>
        <taxon>Micromonospora</taxon>
    </lineage>
</organism>
<dbReference type="EMBL" id="FMCU01000003">
    <property type="protein sequence ID" value="SCE94201.1"/>
    <property type="molecule type" value="Genomic_DNA"/>
</dbReference>
<accession>A0A1C4WE52</accession>
<feature type="compositionally biased region" description="Pro residues" evidence="6">
    <location>
        <begin position="190"/>
        <end position="205"/>
    </location>
</feature>
<evidence type="ECO:0000256" key="7">
    <source>
        <dbReference type="SAM" id="Phobius"/>
    </source>
</evidence>